<keyword evidence="3" id="KW-1185">Reference proteome</keyword>
<dbReference type="EMBL" id="LT552359">
    <property type="protein sequence ID" value="SAL98860.1"/>
    <property type="molecule type" value="Genomic_DNA"/>
</dbReference>
<sequence>MPAPIGFSECTAHDADTLYYVDWLTDDQSFPSLSPSSAIYGNQEADWHIIEEQELDLTEQNYPRLVTKPVSLHTGTGYLAEFDMWENIEFTSCPESFAKLAADAQNQLADVQQLLPFPPIHPQANLRTFNAPGPDNVAKQESECNDDWYHLYVDHKSHGSHSHFGNKHYIKRQRELAIEDLNKDWESRYREGGPPDVAPRTLYQLITFRTHAKQYKPPGPRNANKNKEKGHSISCTRLD</sequence>
<organism evidence="2">
    <name type="scientific">Absidia glauca</name>
    <name type="common">Pin mould</name>
    <dbReference type="NCBI Taxonomy" id="4829"/>
    <lineage>
        <taxon>Eukaryota</taxon>
        <taxon>Fungi</taxon>
        <taxon>Fungi incertae sedis</taxon>
        <taxon>Mucoromycota</taxon>
        <taxon>Mucoromycotina</taxon>
        <taxon>Mucoromycetes</taxon>
        <taxon>Mucorales</taxon>
        <taxon>Cunninghamellaceae</taxon>
        <taxon>Absidia</taxon>
    </lineage>
</organism>
<dbReference type="Proteomes" id="UP000078561">
    <property type="component" value="Unassembled WGS sequence"/>
</dbReference>
<name>A0A163J0M6_ABSGL</name>
<evidence type="ECO:0000313" key="2">
    <source>
        <dbReference type="EMBL" id="SAL98860.1"/>
    </source>
</evidence>
<evidence type="ECO:0000256" key="1">
    <source>
        <dbReference type="SAM" id="MobiDB-lite"/>
    </source>
</evidence>
<feature type="region of interest" description="Disordered" evidence="1">
    <location>
        <begin position="210"/>
        <end position="239"/>
    </location>
</feature>
<proteinExistence type="predicted"/>
<gene>
    <name evidence="2" type="primary">ABSGL_04425.1 scaffold 5409</name>
</gene>
<reference evidence="2" key="1">
    <citation type="submission" date="2016-04" db="EMBL/GenBank/DDBJ databases">
        <authorList>
            <person name="Evans L.H."/>
            <person name="Alamgir A."/>
            <person name="Owens N."/>
            <person name="Weber N.D."/>
            <person name="Virtaneva K."/>
            <person name="Barbian K."/>
            <person name="Babar A."/>
            <person name="Rosenke K."/>
        </authorList>
    </citation>
    <scope>NUCLEOTIDE SEQUENCE [LARGE SCALE GENOMIC DNA]</scope>
    <source>
        <strain evidence="2">CBS 101.48</strain>
    </source>
</reference>
<accession>A0A163J0M6</accession>
<dbReference type="InParanoid" id="A0A163J0M6"/>
<evidence type="ECO:0000313" key="3">
    <source>
        <dbReference type="Proteomes" id="UP000078561"/>
    </source>
</evidence>
<dbReference type="OrthoDB" id="2285551at2759"/>
<protein>
    <submittedName>
        <fullName evidence="2">Uncharacterized protein</fullName>
    </submittedName>
</protein>
<dbReference type="AlphaFoldDB" id="A0A163J0M6"/>